<sequence>MSQPQYAIMRFAKYKGPEITNIEAHNERRKERYASNPDIDLSRSKHNFHLIEPPQRYRAEAERQISAAGCRTRKDSVRVVEVLFTATPEFFKGKKLPEIRQYFEETLRFFVQYQSRETIISAVVHMDEKTAHMHLSFVPLTPDGRLSAKEIVGNKKKLTWWQDKFWEHMVAKYPDLERGESASQTGRDHIPPRIFKEMTHLTQQRQKLDQLLTGIGPLNGKKRAAEISELLDGYIPAVEKMRTQLKKYSTAFSSTKAENEKLKRKNKKLSESLEEATHESVLKKLEDAKLQREYEEALAVLERIPPEVLEEYAKPKASHRTAEL</sequence>
<evidence type="ECO:0000256" key="2">
    <source>
        <dbReference type="SAM" id="Coils"/>
    </source>
</evidence>
<evidence type="ECO:0000256" key="1">
    <source>
        <dbReference type="ARBA" id="ARBA00010657"/>
    </source>
</evidence>
<dbReference type="GO" id="GO:0003677">
    <property type="term" value="F:DNA binding"/>
    <property type="evidence" value="ECO:0007669"/>
    <property type="project" value="InterPro"/>
</dbReference>
<dbReference type="Gene3D" id="3.30.930.30">
    <property type="match status" value="1"/>
</dbReference>
<dbReference type="EMBL" id="NMTY01000016">
    <property type="protein sequence ID" value="PDX81267.1"/>
    <property type="molecule type" value="Genomic_DNA"/>
</dbReference>
<gene>
    <name evidence="3" type="ORF">CGS58_08380</name>
</gene>
<dbReference type="GO" id="GO:0006310">
    <property type="term" value="P:DNA recombination"/>
    <property type="evidence" value="ECO:0007669"/>
    <property type="project" value="InterPro"/>
</dbReference>
<accession>A0A2A7AQ64</accession>
<protein>
    <submittedName>
        <fullName evidence="3">Plasmid recombination enzyme</fullName>
    </submittedName>
</protein>
<evidence type="ECO:0000313" key="4">
    <source>
        <dbReference type="Proteomes" id="UP000220005"/>
    </source>
</evidence>
<feature type="coiled-coil region" evidence="2">
    <location>
        <begin position="245"/>
        <end position="279"/>
    </location>
</feature>
<reference evidence="3 4" key="1">
    <citation type="journal article" date="2017" name="Front. Microbiol.">
        <title>New Insights into the Diversity of the Genus Faecalibacterium.</title>
        <authorList>
            <person name="Benevides L."/>
            <person name="Burman S."/>
            <person name="Martin R."/>
            <person name="Robert V."/>
            <person name="Thomas M."/>
            <person name="Miquel S."/>
            <person name="Chain F."/>
            <person name="Sokol H."/>
            <person name="Bermudez-Humaran L.G."/>
            <person name="Morrison M."/>
            <person name="Langella P."/>
            <person name="Azevedo V.A."/>
            <person name="Chatel J.M."/>
            <person name="Soares S."/>
        </authorList>
    </citation>
    <scope>NUCLEOTIDE SEQUENCE [LARGE SCALE GENOMIC DNA]</scope>
    <source>
        <strain evidence="3 4">CNCM I 4575</strain>
    </source>
</reference>
<name>A0A2A7AQ64_9FIRM</name>
<proteinExistence type="inferred from homology"/>
<comment type="similarity">
    <text evidence="1">Belongs to the plasmid mobilization pre family.</text>
</comment>
<dbReference type="Pfam" id="PF01076">
    <property type="entry name" value="Mob_Pre"/>
    <property type="match status" value="1"/>
</dbReference>
<dbReference type="Proteomes" id="UP000220005">
    <property type="component" value="Unassembled WGS sequence"/>
</dbReference>
<keyword evidence="2" id="KW-0175">Coiled coil</keyword>
<evidence type="ECO:0000313" key="3">
    <source>
        <dbReference type="EMBL" id="PDX81267.1"/>
    </source>
</evidence>
<dbReference type="InterPro" id="IPR001668">
    <property type="entry name" value="Mob_Pre"/>
</dbReference>
<comment type="caution">
    <text evidence="3">The sequence shown here is derived from an EMBL/GenBank/DDBJ whole genome shotgun (WGS) entry which is preliminary data.</text>
</comment>
<dbReference type="AlphaFoldDB" id="A0A2A7AQ64"/>
<organism evidence="3 4">
    <name type="scientific">Faecalibacterium prausnitzii</name>
    <dbReference type="NCBI Taxonomy" id="853"/>
    <lineage>
        <taxon>Bacteria</taxon>
        <taxon>Bacillati</taxon>
        <taxon>Bacillota</taxon>
        <taxon>Clostridia</taxon>
        <taxon>Eubacteriales</taxon>
        <taxon>Oscillospiraceae</taxon>
        <taxon>Faecalibacterium</taxon>
    </lineage>
</organism>
<dbReference type="CDD" id="cd17242">
    <property type="entry name" value="MobM_relaxase"/>
    <property type="match status" value="1"/>
</dbReference>
<dbReference type="NCBIfam" id="NF041497">
    <property type="entry name" value="MobV"/>
    <property type="match status" value="1"/>
</dbReference>